<comment type="caution">
    <text evidence="18">The sequence shown here is derived from an EMBL/GenBank/DDBJ whole genome shotgun (WGS) entry which is preliminary data.</text>
</comment>
<keyword evidence="6" id="KW-0949">S-adenosyl-L-methionine</keyword>
<keyword evidence="4" id="KW-0507">mRNA processing</keyword>
<feature type="binding site" evidence="14">
    <location>
        <position position="94"/>
    </location>
    <ligand>
        <name>S-adenosyl-L-methionine</name>
        <dbReference type="ChEBI" id="CHEBI:59789"/>
    </ligand>
</feature>
<evidence type="ECO:0000256" key="8">
    <source>
        <dbReference type="ARBA" id="ARBA00023042"/>
    </source>
</evidence>
<feature type="site" description="mRNA cap binding" evidence="15">
    <location>
        <position position="103"/>
    </location>
</feature>
<comment type="subcellular location">
    <subcellularLocation>
        <location evidence="1">Nucleus</location>
    </subcellularLocation>
</comment>
<evidence type="ECO:0000256" key="10">
    <source>
        <dbReference type="ARBA" id="ARBA00032772"/>
    </source>
</evidence>
<dbReference type="Pfam" id="PF03291">
    <property type="entry name" value="mRNA_G-N7_MeTrfase"/>
    <property type="match status" value="1"/>
</dbReference>
<evidence type="ECO:0000256" key="6">
    <source>
        <dbReference type="ARBA" id="ARBA00022691"/>
    </source>
</evidence>
<feature type="domain" description="MRNA cap 0 methyltransferase" evidence="17">
    <location>
        <begin position="63"/>
        <end position="334"/>
    </location>
</feature>
<dbReference type="SUPFAM" id="SSF53335">
    <property type="entry name" value="S-adenosyl-L-methionine-dependent methyltransferases"/>
    <property type="match status" value="1"/>
</dbReference>
<evidence type="ECO:0000256" key="9">
    <source>
        <dbReference type="ARBA" id="ARBA00023242"/>
    </source>
</evidence>
<feature type="site" description="mRNA cap binding" evidence="15">
    <location>
        <position position="97"/>
    </location>
</feature>
<feature type="site" description="mRNA cap binding" evidence="15">
    <location>
        <position position="173"/>
    </location>
</feature>
<sequence>MADLGEALHRTKRYKTNNMQSQPRPEPFHDEALAHKPCKSSAEQVAEHYNTRRELGMVERLRTRITGLRVFNNWVKSLLINSHAFPGCKVLDLGCGKGGDLRKWGYAQIGEYVGMDIAQVSVEQAEARYNEMGMLTRFPARFYAQDCYGEPLEKTLRPVDYQANLISTQFCLHYAFESEKKARQTMLNISSHLAPGGAFICTIPNANWLVKRMREEKSKSYGNSVYRVEFSKYSNSDERISRYGVAYAFTLDEAVEDCTEYLVHMPSFIQLAQEYGLELLYCKPFHELYQQSICNQKALELFQRMRVVDESRPEISADEWEAVGIYLAIAFTKRQ</sequence>
<feature type="binding site" evidence="14">
    <location>
        <position position="76"/>
    </location>
    <ligand>
        <name>S-adenosyl-L-methionine</name>
        <dbReference type="ChEBI" id="CHEBI:59789"/>
    </ligand>
</feature>
<dbReference type="PANTHER" id="PTHR12189:SF2">
    <property type="entry name" value="MRNA CAP GUANINE-N7 METHYLTRANSFERASE"/>
    <property type="match status" value="1"/>
</dbReference>
<dbReference type="PIRSF" id="PIRSF028762">
    <property type="entry name" value="ABD1"/>
    <property type="match status" value="1"/>
</dbReference>
<feature type="binding site" evidence="14">
    <location>
        <position position="169"/>
    </location>
    <ligand>
        <name>S-adenosyl-L-methionine</name>
        <dbReference type="ChEBI" id="CHEBI:59789"/>
    </ligand>
</feature>
<feature type="site" description="mRNA cap binding" evidence="15">
    <location>
        <position position="260"/>
    </location>
</feature>
<evidence type="ECO:0000256" key="5">
    <source>
        <dbReference type="ARBA" id="ARBA00022679"/>
    </source>
</evidence>
<keyword evidence="7" id="KW-0694">RNA-binding</keyword>
<evidence type="ECO:0000256" key="1">
    <source>
        <dbReference type="ARBA" id="ARBA00004123"/>
    </source>
</evidence>
<evidence type="ECO:0000256" key="13">
    <source>
        <dbReference type="ARBA" id="ARBA00049739"/>
    </source>
</evidence>
<dbReference type="CDD" id="cd02440">
    <property type="entry name" value="AdoMet_MTases"/>
    <property type="match status" value="1"/>
</dbReference>
<feature type="region of interest" description="Disordered" evidence="16">
    <location>
        <begin position="1"/>
        <end position="33"/>
    </location>
</feature>
<accession>A0A9W8G2K0</accession>
<dbReference type="Proteomes" id="UP001151518">
    <property type="component" value="Unassembled WGS sequence"/>
</dbReference>
<proteinExistence type="predicted"/>
<dbReference type="GO" id="GO:0003723">
    <property type="term" value="F:RNA binding"/>
    <property type="evidence" value="ECO:0007669"/>
    <property type="project" value="UniProtKB-KW"/>
</dbReference>
<dbReference type="AlphaFoldDB" id="A0A9W8G2K0"/>
<evidence type="ECO:0000256" key="12">
    <source>
        <dbReference type="ARBA" id="ARBA00044712"/>
    </source>
</evidence>
<dbReference type="GO" id="GO:0004482">
    <property type="term" value="F:mRNA 5'-cap (guanine-N7-)-methyltransferase activity"/>
    <property type="evidence" value="ECO:0007669"/>
    <property type="project" value="UniProtKB-EC"/>
</dbReference>
<dbReference type="InterPro" id="IPR029063">
    <property type="entry name" value="SAM-dependent_MTases_sf"/>
</dbReference>
<dbReference type="InterPro" id="IPR004971">
    <property type="entry name" value="mRNA_G-N7_MeTrfase_dom"/>
</dbReference>
<keyword evidence="5 18" id="KW-0808">Transferase</keyword>
<evidence type="ECO:0000256" key="15">
    <source>
        <dbReference type="PIRSR" id="PIRSR028762-2"/>
    </source>
</evidence>
<gene>
    <name evidence="18" type="primary">ABD1</name>
    <name evidence="18" type="ORF">GGI25_005815</name>
</gene>
<evidence type="ECO:0000256" key="16">
    <source>
        <dbReference type="SAM" id="MobiDB-lite"/>
    </source>
</evidence>
<comment type="catalytic activity">
    <reaction evidence="12">
        <text>a 5'-end (5'-triphosphoguanosine)-ribonucleoside in mRNA + S-adenosyl-L-methionine = a 5'-end (N(7)-methyl 5'-triphosphoguanosine)-ribonucleoside in mRNA + S-adenosyl-L-homocysteine</text>
        <dbReference type="Rhea" id="RHEA:67008"/>
        <dbReference type="Rhea" id="RHEA-COMP:17166"/>
        <dbReference type="Rhea" id="RHEA-COMP:17167"/>
        <dbReference type="ChEBI" id="CHEBI:57856"/>
        <dbReference type="ChEBI" id="CHEBI:59789"/>
        <dbReference type="ChEBI" id="CHEBI:156461"/>
        <dbReference type="ChEBI" id="CHEBI:167617"/>
        <dbReference type="EC" id="2.1.1.56"/>
    </reaction>
</comment>
<reference evidence="18" key="1">
    <citation type="submission" date="2022-07" db="EMBL/GenBank/DDBJ databases">
        <title>Phylogenomic reconstructions and comparative analyses of Kickxellomycotina fungi.</title>
        <authorList>
            <person name="Reynolds N.K."/>
            <person name="Stajich J.E."/>
            <person name="Barry K."/>
            <person name="Grigoriev I.V."/>
            <person name="Crous P."/>
            <person name="Smith M.E."/>
        </authorList>
    </citation>
    <scope>NUCLEOTIDE SEQUENCE</scope>
    <source>
        <strain evidence="18">NRRL 3115</strain>
    </source>
</reference>
<keyword evidence="8 15" id="KW-0506">mRNA capping</keyword>
<feature type="site" description="mRNA cap binding" evidence="15">
    <location>
        <position position="326"/>
    </location>
</feature>
<evidence type="ECO:0000313" key="19">
    <source>
        <dbReference type="Proteomes" id="UP001151518"/>
    </source>
</evidence>
<evidence type="ECO:0000256" key="3">
    <source>
        <dbReference type="ARBA" id="ARBA00022603"/>
    </source>
</evidence>
<dbReference type="InterPro" id="IPR039753">
    <property type="entry name" value="RG7MT1"/>
</dbReference>
<feature type="binding site" evidence="14">
    <location>
        <position position="146"/>
    </location>
    <ligand>
        <name>S-adenosyl-L-methionine</name>
        <dbReference type="ChEBI" id="CHEBI:59789"/>
    </ligand>
</feature>
<evidence type="ECO:0000256" key="4">
    <source>
        <dbReference type="ARBA" id="ARBA00022664"/>
    </source>
</evidence>
<organism evidence="18 19">
    <name type="scientific">Coemansia spiralis</name>
    <dbReference type="NCBI Taxonomy" id="417178"/>
    <lineage>
        <taxon>Eukaryota</taxon>
        <taxon>Fungi</taxon>
        <taxon>Fungi incertae sedis</taxon>
        <taxon>Zoopagomycota</taxon>
        <taxon>Kickxellomycotina</taxon>
        <taxon>Kickxellomycetes</taxon>
        <taxon>Kickxellales</taxon>
        <taxon>Kickxellaceae</taxon>
        <taxon>Coemansia</taxon>
    </lineage>
</organism>
<dbReference type="InterPro" id="IPR016899">
    <property type="entry name" value="mRNA_G-N7_MeTrfase_euk"/>
</dbReference>
<dbReference type="Gene3D" id="3.40.50.150">
    <property type="entry name" value="Vaccinia Virus protein VP39"/>
    <property type="match status" value="1"/>
</dbReference>
<protein>
    <recommendedName>
        <fullName evidence="13">mRNA cap guanine-N(7) methyltransferase</fullName>
        <ecNumber evidence="2">2.1.1.56</ecNumber>
    </recommendedName>
    <alternativeName>
        <fullName evidence="10">mRNA (guanine-N(7))-methyltransferase</fullName>
    </alternativeName>
    <alternativeName>
        <fullName evidence="11">mRNA cap methyltransferase</fullName>
    </alternativeName>
</protein>
<evidence type="ECO:0000313" key="18">
    <source>
        <dbReference type="EMBL" id="KAJ2670539.1"/>
    </source>
</evidence>
<evidence type="ECO:0000256" key="14">
    <source>
        <dbReference type="PIRSR" id="PIRSR028762-1"/>
    </source>
</evidence>
<feature type="site" description="mRNA cap binding" evidence="15">
    <location>
        <position position="128"/>
    </location>
</feature>
<evidence type="ECO:0000256" key="7">
    <source>
        <dbReference type="ARBA" id="ARBA00022884"/>
    </source>
</evidence>
<dbReference type="PROSITE" id="PS51562">
    <property type="entry name" value="RNA_CAP0_MT"/>
    <property type="match status" value="1"/>
</dbReference>
<keyword evidence="3 18" id="KW-0489">Methyltransferase</keyword>
<feature type="binding site" evidence="14">
    <location>
        <position position="174"/>
    </location>
    <ligand>
        <name>S-adenosyl-L-methionine</name>
        <dbReference type="ChEBI" id="CHEBI:59789"/>
    </ligand>
</feature>
<keyword evidence="9" id="KW-0539">Nucleus</keyword>
<dbReference type="GO" id="GO:0005634">
    <property type="term" value="C:nucleus"/>
    <property type="evidence" value="ECO:0007669"/>
    <property type="project" value="UniProtKB-SubCell"/>
</dbReference>
<evidence type="ECO:0000256" key="11">
    <source>
        <dbReference type="ARBA" id="ARBA00033387"/>
    </source>
</evidence>
<dbReference type="EC" id="2.1.1.56" evidence="2"/>
<dbReference type="EMBL" id="JANBTW010000122">
    <property type="protein sequence ID" value="KAJ2670539.1"/>
    <property type="molecule type" value="Genomic_DNA"/>
</dbReference>
<dbReference type="PANTHER" id="PTHR12189">
    <property type="entry name" value="MRNA GUANINE-7- METHYLTRANSFERASE"/>
    <property type="match status" value="1"/>
</dbReference>
<feature type="binding site" evidence="14">
    <location>
        <position position="116"/>
    </location>
    <ligand>
        <name>S-adenosyl-L-methionine</name>
        <dbReference type="ChEBI" id="CHEBI:59789"/>
    </ligand>
</feature>
<evidence type="ECO:0000256" key="2">
    <source>
        <dbReference type="ARBA" id="ARBA00011926"/>
    </source>
</evidence>
<dbReference type="OrthoDB" id="10248867at2759"/>
<name>A0A9W8G2K0_9FUNG</name>
<feature type="binding site" evidence="15">
    <location>
        <begin position="72"/>
        <end position="73"/>
    </location>
    <ligand>
        <name>mRNA</name>
        <dbReference type="ChEBI" id="CHEBI:33699"/>
    </ligand>
</feature>
<evidence type="ECO:0000259" key="17">
    <source>
        <dbReference type="PROSITE" id="PS51562"/>
    </source>
</evidence>